<evidence type="ECO:0000313" key="13">
    <source>
        <dbReference type="Proteomes" id="UP000826271"/>
    </source>
</evidence>
<evidence type="ECO:0000256" key="9">
    <source>
        <dbReference type="SAM" id="Phobius"/>
    </source>
</evidence>
<dbReference type="GO" id="GO:0098552">
    <property type="term" value="C:side of membrane"/>
    <property type="evidence" value="ECO:0007669"/>
    <property type="project" value="UniProtKB-KW"/>
</dbReference>
<evidence type="ECO:0000256" key="10">
    <source>
        <dbReference type="SAM" id="SignalP"/>
    </source>
</evidence>
<reference evidence="12" key="1">
    <citation type="submission" date="2019-10" db="EMBL/GenBank/DDBJ databases">
        <authorList>
            <person name="Zhang R."/>
            <person name="Pan Y."/>
            <person name="Wang J."/>
            <person name="Ma R."/>
            <person name="Yu S."/>
        </authorList>
    </citation>
    <scope>NUCLEOTIDE SEQUENCE</scope>
    <source>
        <strain evidence="12">LA-IB0</strain>
        <tissue evidence="12">Leaf</tissue>
    </source>
</reference>
<evidence type="ECO:0000256" key="6">
    <source>
        <dbReference type="ARBA" id="ARBA00023157"/>
    </source>
</evidence>
<dbReference type="GO" id="GO:0005886">
    <property type="term" value="C:plasma membrane"/>
    <property type="evidence" value="ECO:0007669"/>
    <property type="project" value="UniProtKB-SubCell"/>
</dbReference>
<sequence>MARAGTTTTAATTIACRLVFLVIFLVALPHIGAQSLGPTPAPTPRPMLMAPSPSLDCFNYLLNLSDCLTFVDSESNLTKPDPGCCPELADLVQNQPICLCQLLGNSSNVGFSVDTKRALKLPSLCRVSTPSVSLCAAIGFPIGVPVPSPSRGGSSPENPSKNGSPNNLGPNQHFLIGFVLVLFAYFFF</sequence>
<keyword evidence="5 10" id="KW-0732">Signal</keyword>
<keyword evidence="3" id="KW-1003">Cell membrane</keyword>
<keyword evidence="9" id="KW-0812">Transmembrane</keyword>
<protein>
    <recommendedName>
        <fullName evidence="11">Bifunctional inhibitor/plant lipid transfer protein/seed storage helical domain-containing protein</fullName>
    </recommendedName>
</protein>
<evidence type="ECO:0000256" key="7">
    <source>
        <dbReference type="ARBA" id="ARBA00023180"/>
    </source>
</evidence>
<comment type="caution">
    <text evidence="12">The sequence shown here is derived from an EMBL/GenBank/DDBJ whole genome shotgun (WGS) entry which is preliminary data.</text>
</comment>
<dbReference type="Gene3D" id="1.10.110.10">
    <property type="entry name" value="Plant lipid-transfer and hydrophobic proteins"/>
    <property type="match status" value="1"/>
</dbReference>
<feature type="transmembrane region" description="Helical" evidence="9">
    <location>
        <begin position="168"/>
        <end position="187"/>
    </location>
</feature>
<dbReference type="PANTHER" id="PTHR33044">
    <property type="entry name" value="BIFUNCTIONAL INHIBITOR/LIPID-TRANSFER PROTEIN/SEED STORAGE 2S ALBUMIN SUPERFAMILY PROTEIN-RELATED"/>
    <property type="match status" value="1"/>
</dbReference>
<evidence type="ECO:0000256" key="8">
    <source>
        <dbReference type="ARBA" id="ARBA00023288"/>
    </source>
</evidence>
<dbReference type="InterPro" id="IPR043325">
    <property type="entry name" value="LTSS"/>
</dbReference>
<name>A0AAV6WK07_9LAMI</name>
<keyword evidence="4" id="KW-0336">GPI-anchor</keyword>
<dbReference type="PROSITE" id="PS51257">
    <property type="entry name" value="PROKAR_LIPOPROTEIN"/>
    <property type="match status" value="1"/>
</dbReference>
<comment type="subcellular location">
    <subcellularLocation>
        <location evidence="1">Cell membrane</location>
        <topology evidence="1">Lipid-anchor</topology>
        <topology evidence="1">GPI-anchor</topology>
    </subcellularLocation>
</comment>
<evidence type="ECO:0000313" key="12">
    <source>
        <dbReference type="EMBL" id="KAG8371069.1"/>
    </source>
</evidence>
<evidence type="ECO:0000259" key="11">
    <source>
        <dbReference type="SMART" id="SM00499"/>
    </source>
</evidence>
<keyword evidence="8" id="KW-0449">Lipoprotein</keyword>
<feature type="domain" description="Bifunctional inhibitor/plant lipid transfer protein/seed storage helical" evidence="11">
    <location>
        <begin position="57"/>
        <end position="135"/>
    </location>
</feature>
<evidence type="ECO:0000256" key="1">
    <source>
        <dbReference type="ARBA" id="ARBA00004609"/>
    </source>
</evidence>
<evidence type="ECO:0000256" key="2">
    <source>
        <dbReference type="ARBA" id="ARBA00009748"/>
    </source>
</evidence>
<dbReference type="SMART" id="SM00499">
    <property type="entry name" value="AAI"/>
    <property type="match status" value="1"/>
</dbReference>
<organism evidence="12 13">
    <name type="scientific">Buddleja alternifolia</name>
    <dbReference type="NCBI Taxonomy" id="168488"/>
    <lineage>
        <taxon>Eukaryota</taxon>
        <taxon>Viridiplantae</taxon>
        <taxon>Streptophyta</taxon>
        <taxon>Embryophyta</taxon>
        <taxon>Tracheophyta</taxon>
        <taxon>Spermatophyta</taxon>
        <taxon>Magnoliopsida</taxon>
        <taxon>eudicotyledons</taxon>
        <taxon>Gunneridae</taxon>
        <taxon>Pentapetalae</taxon>
        <taxon>asterids</taxon>
        <taxon>lamiids</taxon>
        <taxon>Lamiales</taxon>
        <taxon>Scrophulariaceae</taxon>
        <taxon>Buddlejeae</taxon>
        <taxon>Buddleja</taxon>
    </lineage>
</organism>
<feature type="signal peptide" evidence="10">
    <location>
        <begin position="1"/>
        <end position="33"/>
    </location>
</feature>
<proteinExistence type="inferred from homology"/>
<feature type="chain" id="PRO_5043899557" description="Bifunctional inhibitor/plant lipid transfer protein/seed storage helical domain-containing protein" evidence="10">
    <location>
        <begin position="34"/>
        <end position="188"/>
    </location>
</feature>
<keyword evidence="13" id="KW-1185">Reference proteome</keyword>
<keyword evidence="9" id="KW-0472">Membrane</keyword>
<dbReference type="InterPro" id="IPR016140">
    <property type="entry name" value="Bifunc_inhib/LTP/seed_store"/>
</dbReference>
<dbReference type="SUPFAM" id="SSF47699">
    <property type="entry name" value="Bifunctional inhibitor/lipid-transfer protein/seed storage 2S albumin"/>
    <property type="match status" value="1"/>
</dbReference>
<accession>A0AAV6WK07</accession>
<evidence type="ECO:0000256" key="3">
    <source>
        <dbReference type="ARBA" id="ARBA00022475"/>
    </source>
</evidence>
<evidence type="ECO:0000256" key="5">
    <source>
        <dbReference type="ARBA" id="ARBA00022729"/>
    </source>
</evidence>
<dbReference type="CDD" id="cd00010">
    <property type="entry name" value="AAI_LTSS"/>
    <property type="match status" value="1"/>
</dbReference>
<comment type="similarity">
    <text evidence="2">Belongs to the plant LTP family.</text>
</comment>
<evidence type="ECO:0000256" key="4">
    <source>
        <dbReference type="ARBA" id="ARBA00022622"/>
    </source>
</evidence>
<keyword evidence="9" id="KW-1133">Transmembrane helix</keyword>
<keyword evidence="7" id="KW-0325">Glycoprotein</keyword>
<keyword evidence="6" id="KW-1015">Disulfide bond</keyword>
<dbReference type="InterPro" id="IPR036312">
    <property type="entry name" value="Bifun_inhib/LTP/seed_sf"/>
</dbReference>
<dbReference type="AlphaFoldDB" id="A0AAV6WK07"/>
<dbReference type="Proteomes" id="UP000826271">
    <property type="component" value="Unassembled WGS sequence"/>
</dbReference>
<dbReference type="Pfam" id="PF14368">
    <property type="entry name" value="LTP_2"/>
    <property type="match status" value="1"/>
</dbReference>
<gene>
    <name evidence="12" type="ORF">BUALT_Bualt13G0048600</name>
</gene>
<dbReference type="EMBL" id="WHWC01000013">
    <property type="protein sequence ID" value="KAG8371069.1"/>
    <property type="molecule type" value="Genomic_DNA"/>
</dbReference>